<reference evidence="2" key="1">
    <citation type="submission" date="2015-10" db="EMBL/GenBank/DDBJ databases">
        <authorList>
            <person name="Luecker S."/>
            <person name="Luecker S."/>
        </authorList>
    </citation>
    <scope>NUCLEOTIDE SEQUENCE [LARGE SCALE GENOMIC DNA]</scope>
</reference>
<sequence length="79" mass="8294">MATMVGSAKKELSGTIRCSRCTGLMVAEESFDSSAGGTQAGSLARRCVQCGEVVDPVILANRCLKLGIDPGRTFEEGLR</sequence>
<protein>
    <submittedName>
        <fullName evidence="1">Uncharacterized protein</fullName>
    </submittedName>
</protein>
<gene>
    <name evidence="1" type="ORF">COMA2_100183</name>
</gene>
<dbReference type="EMBL" id="CZPZ01000002">
    <property type="protein sequence ID" value="CUS32561.1"/>
    <property type="molecule type" value="Genomic_DNA"/>
</dbReference>
<dbReference type="RefSeq" id="WP_090894478.1">
    <property type="nucleotide sequence ID" value="NZ_CZPZ01000002.1"/>
</dbReference>
<proteinExistence type="predicted"/>
<name>A0A0S4L4E9_9BACT</name>
<accession>A0A0S4L4E9</accession>
<keyword evidence="2" id="KW-1185">Reference proteome</keyword>
<evidence type="ECO:0000313" key="1">
    <source>
        <dbReference type="EMBL" id="CUS32561.1"/>
    </source>
</evidence>
<evidence type="ECO:0000313" key="2">
    <source>
        <dbReference type="Proteomes" id="UP000198736"/>
    </source>
</evidence>
<dbReference type="OrthoDB" id="5397817at2"/>
<organism evidence="1 2">
    <name type="scientific">Candidatus Nitrospira nitrificans</name>
    <dbReference type="NCBI Taxonomy" id="1742973"/>
    <lineage>
        <taxon>Bacteria</taxon>
        <taxon>Pseudomonadati</taxon>
        <taxon>Nitrospirota</taxon>
        <taxon>Nitrospiria</taxon>
        <taxon>Nitrospirales</taxon>
        <taxon>Nitrospiraceae</taxon>
        <taxon>Nitrospira</taxon>
    </lineage>
</organism>
<dbReference type="Proteomes" id="UP000198736">
    <property type="component" value="Unassembled WGS sequence"/>
</dbReference>
<dbReference type="STRING" id="1742973.COMA2_100183"/>
<dbReference type="AlphaFoldDB" id="A0A0S4L4E9"/>